<dbReference type="STRING" id="299255.SAMN02745129_1242"/>
<protein>
    <submittedName>
        <fullName evidence="2">Uncharacterized membrane protein</fullName>
    </submittedName>
</protein>
<sequence length="99" mass="10198">MSQSKPLSTTLAGVMAVSFTLASAQALAVPDQPKNWEKCAGVAMKGMNDCGSLDGKHSCAGQAEKDNDPNEWVYVPEGTCAKIGGTVAKVKPAKDNDAG</sequence>
<organism evidence="2 3">
    <name type="scientific">Ferrimonas marina</name>
    <dbReference type="NCBI Taxonomy" id="299255"/>
    <lineage>
        <taxon>Bacteria</taxon>
        <taxon>Pseudomonadati</taxon>
        <taxon>Pseudomonadota</taxon>
        <taxon>Gammaproteobacteria</taxon>
        <taxon>Alteromonadales</taxon>
        <taxon>Ferrimonadaceae</taxon>
        <taxon>Ferrimonas</taxon>
    </lineage>
</organism>
<evidence type="ECO:0000313" key="3">
    <source>
        <dbReference type="Proteomes" id="UP000184268"/>
    </source>
</evidence>
<dbReference type="InterPro" id="IPR018740">
    <property type="entry name" value="DUF2282_membr"/>
</dbReference>
<name>A0A1M5P0C9_9GAMM</name>
<feature type="signal peptide" evidence="1">
    <location>
        <begin position="1"/>
        <end position="28"/>
    </location>
</feature>
<dbReference type="Proteomes" id="UP000184268">
    <property type="component" value="Unassembled WGS sequence"/>
</dbReference>
<evidence type="ECO:0000313" key="2">
    <source>
        <dbReference type="EMBL" id="SHG95208.1"/>
    </source>
</evidence>
<proteinExistence type="predicted"/>
<dbReference type="Pfam" id="PF10048">
    <property type="entry name" value="DUF2282"/>
    <property type="match status" value="1"/>
</dbReference>
<dbReference type="AlphaFoldDB" id="A0A1M5P0C9"/>
<evidence type="ECO:0000256" key="1">
    <source>
        <dbReference type="SAM" id="SignalP"/>
    </source>
</evidence>
<accession>A0A1M5P0C9</accession>
<keyword evidence="3" id="KW-1185">Reference proteome</keyword>
<reference evidence="3" key="1">
    <citation type="submission" date="2016-11" db="EMBL/GenBank/DDBJ databases">
        <authorList>
            <person name="Varghese N."/>
            <person name="Submissions S."/>
        </authorList>
    </citation>
    <scope>NUCLEOTIDE SEQUENCE [LARGE SCALE GENOMIC DNA]</scope>
    <source>
        <strain evidence="3">DSM 16917</strain>
    </source>
</reference>
<feature type="chain" id="PRO_5009912770" evidence="1">
    <location>
        <begin position="29"/>
        <end position="99"/>
    </location>
</feature>
<dbReference type="OrthoDB" id="1551288at2"/>
<gene>
    <name evidence="2" type="ORF">SAMN02745129_1242</name>
</gene>
<keyword evidence="1" id="KW-0732">Signal</keyword>
<dbReference type="EMBL" id="FQXG01000001">
    <property type="protein sequence ID" value="SHG95208.1"/>
    <property type="molecule type" value="Genomic_DNA"/>
</dbReference>
<dbReference type="RefSeq" id="WP_067658547.1">
    <property type="nucleotide sequence ID" value="NZ_FQXG01000001.1"/>
</dbReference>